<keyword evidence="2" id="KW-1185">Reference proteome</keyword>
<dbReference type="Proteomes" id="UP000290287">
    <property type="component" value="Unassembled WGS sequence"/>
</dbReference>
<comment type="caution">
    <text evidence="1">The sequence shown here is derived from an EMBL/GenBank/DDBJ whole genome shotgun (WGS) entry which is preliminary data.</text>
</comment>
<reference evidence="1 2" key="1">
    <citation type="submission" date="2017-10" db="EMBL/GenBank/DDBJ databases">
        <title>Nyctiphanis sp. nov., isolated from the stomach of the euphausiid Nyctiphanes simplex (Hansen, 1911) in the Gulf of California.</title>
        <authorList>
            <person name="Gomez-Gil B."/>
            <person name="Aguilar-Mendez M."/>
            <person name="Lopez-Cortes A."/>
            <person name="Gomez-Gutierrez J."/>
            <person name="Roque A."/>
            <person name="Lang E."/>
            <person name="Gonzalez-Castillo A."/>
        </authorList>
    </citation>
    <scope>NUCLEOTIDE SEQUENCE [LARGE SCALE GENOMIC DNA]</scope>
    <source>
        <strain evidence="1 2">CAIM 600</strain>
    </source>
</reference>
<dbReference type="AlphaFoldDB" id="A0A4Q0YPR7"/>
<accession>A0A4Q0YPR7</accession>
<dbReference type="RefSeq" id="WP_129122913.1">
    <property type="nucleotide sequence ID" value="NZ_PEIB01000018.1"/>
</dbReference>
<gene>
    <name evidence="1" type="ORF">CS022_14725</name>
</gene>
<sequence>MIGFVSALSASLAIIILVTISALVGYIESIFPTHGLIKINESKYRYVMKGYYIDEKLLREVILTVDDVGLTEKVGSYQTGCNYGFNTSEREMTVIPTFNYVTLNQYFSSSMPIDNIMVIEEKGQINTCFIDINLGERVLPGSEETEQPETVKEDENG</sequence>
<proteinExistence type="predicted"/>
<protein>
    <submittedName>
        <fullName evidence="1">Uncharacterized protein</fullName>
    </submittedName>
</protein>
<dbReference type="EMBL" id="PEIB01000018">
    <property type="protein sequence ID" value="RXJ72563.1"/>
    <property type="molecule type" value="Genomic_DNA"/>
</dbReference>
<evidence type="ECO:0000313" key="1">
    <source>
        <dbReference type="EMBL" id="RXJ72563.1"/>
    </source>
</evidence>
<evidence type="ECO:0000313" key="2">
    <source>
        <dbReference type="Proteomes" id="UP000290287"/>
    </source>
</evidence>
<organism evidence="1 2">
    <name type="scientific">Veronia nyctiphanis</name>
    <dbReference type="NCBI Taxonomy" id="1278244"/>
    <lineage>
        <taxon>Bacteria</taxon>
        <taxon>Pseudomonadati</taxon>
        <taxon>Pseudomonadota</taxon>
        <taxon>Gammaproteobacteria</taxon>
        <taxon>Vibrionales</taxon>
        <taxon>Vibrionaceae</taxon>
        <taxon>Veronia</taxon>
    </lineage>
</organism>
<name>A0A4Q0YPR7_9GAMM</name>
<dbReference type="OrthoDB" id="5917269at2"/>